<proteinExistence type="inferred from homology"/>
<evidence type="ECO:0000313" key="7">
    <source>
        <dbReference type="EMBL" id="CAL0299644.1"/>
    </source>
</evidence>
<feature type="chain" id="PRO_5043110921" description="S-protein homolog" evidence="6">
    <location>
        <begin position="23"/>
        <end position="135"/>
    </location>
</feature>
<comment type="similarity">
    <text evidence="2 6">Belongs to the plant self-incompatibility (S1) protein family.</text>
</comment>
<dbReference type="PANTHER" id="PTHR31232:SF149">
    <property type="entry name" value="S-PROTEIN HOMOLOG"/>
    <property type="match status" value="1"/>
</dbReference>
<comment type="caution">
    <text evidence="7">The sequence shown here is derived from an EMBL/GenBank/DDBJ whole genome shotgun (WGS) entry which is preliminary data.</text>
</comment>
<evidence type="ECO:0000256" key="6">
    <source>
        <dbReference type="RuleBase" id="RU367044"/>
    </source>
</evidence>
<evidence type="ECO:0000313" key="8">
    <source>
        <dbReference type="Proteomes" id="UP001497480"/>
    </source>
</evidence>
<evidence type="ECO:0000256" key="5">
    <source>
        <dbReference type="ARBA" id="ARBA00022729"/>
    </source>
</evidence>
<evidence type="ECO:0000256" key="2">
    <source>
        <dbReference type="ARBA" id="ARBA00005581"/>
    </source>
</evidence>
<dbReference type="GO" id="GO:0005576">
    <property type="term" value="C:extracellular region"/>
    <property type="evidence" value="ECO:0007669"/>
    <property type="project" value="UniProtKB-SubCell"/>
</dbReference>
<dbReference type="GO" id="GO:0060320">
    <property type="term" value="P:rejection of self pollen"/>
    <property type="evidence" value="ECO:0007669"/>
    <property type="project" value="UniProtKB-KW"/>
</dbReference>
<feature type="signal peptide" evidence="6">
    <location>
        <begin position="1"/>
        <end position="22"/>
    </location>
</feature>
<evidence type="ECO:0000256" key="3">
    <source>
        <dbReference type="ARBA" id="ARBA00022471"/>
    </source>
</evidence>
<dbReference type="Pfam" id="PF05938">
    <property type="entry name" value="Self-incomp_S1"/>
    <property type="match status" value="1"/>
</dbReference>
<dbReference type="InterPro" id="IPR010264">
    <property type="entry name" value="Self-incomp_S1"/>
</dbReference>
<dbReference type="AlphaFoldDB" id="A0AAV1VRM6"/>
<reference evidence="7 8" key="1">
    <citation type="submission" date="2024-03" db="EMBL/GenBank/DDBJ databases">
        <authorList>
            <person name="Martinez-Hernandez J."/>
        </authorList>
    </citation>
    <scope>NUCLEOTIDE SEQUENCE [LARGE SCALE GENOMIC DNA]</scope>
</reference>
<evidence type="ECO:0000256" key="4">
    <source>
        <dbReference type="ARBA" id="ARBA00022525"/>
    </source>
</evidence>
<dbReference type="EMBL" id="CAXHTB010000001">
    <property type="protein sequence ID" value="CAL0299644.1"/>
    <property type="molecule type" value="Genomic_DNA"/>
</dbReference>
<keyword evidence="5 6" id="KW-0732">Signal</keyword>
<keyword evidence="4 6" id="KW-0964">Secreted</keyword>
<accession>A0AAV1VRM6</accession>
<keyword evidence="8" id="KW-1185">Reference proteome</keyword>
<dbReference type="PANTHER" id="PTHR31232">
    <property type="match status" value="1"/>
</dbReference>
<evidence type="ECO:0000256" key="1">
    <source>
        <dbReference type="ARBA" id="ARBA00004613"/>
    </source>
</evidence>
<dbReference type="Proteomes" id="UP001497480">
    <property type="component" value="Unassembled WGS sequence"/>
</dbReference>
<organism evidence="7 8">
    <name type="scientific">Lupinus luteus</name>
    <name type="common">European yellow lupine</name>
    <dbReference type="NCBI Taxonomy" id="3873"/>
    <lineage>
        <taxon>Eukaryota</taxon>
        <taxon>Viridiplantae</taxon>
        <taxon>Streptophyta</taxon>
        <taxon>Embryophyta</taxon>
        <taxon>Tracheophyta</taxon>
        <taxon>Spermatophyta</taxon>
        <taxon>Magnoliopsida</taxon>
        <taxon>eudicotyledons</taxon>
        <taxon>Gunneridae</taxon>
        <taxon>Pentapetalae</taxon>
        <taxon>rosids</taxon>
        <taxon>fabids</taxon>
        <taxon>Fabales</taxon>
        <taxon>Fabaceae</taxon>
        <taxon>Papilionoideae</taxon>
        <taxon>50 kb inversion clade</taxon>
        <taxon>genistoids sensu lato</taxon>
        <taxon>core genistoids</taxon>
        <taxon>Genisteae</taxon>
        <taxon>Lupinus</taxon>
    </lineage>
</organism>
<protein>
    <recommendedName>
        <fullName evidence="6">S-protein homolog</fullName>
    </recommendedName>
</protein>
<sequence length="135" mass="15147">MKHVFLLALVIAFWEAPPVVTGISPVTVGVLNYLQGNLNLTVHCKSKDNDLGIHVLPVYGRYQWQINPNVLKTSVFSCSLSMRDGSLSYDIYSYERDHNRCPTECVWDVKTEGLVGLSEDVAQPNIFVKWPGHAN</sequence>
<comment type="subcellular location">
    <subcellularLocation>
        <location evidence="1 6">Secreted</location>
    </subcellularLocation>
</comment>
<name>A0AAV1VRM6_LUPLU</name>
<gene>
    <name evidence="7" type="ORF">LLUT_LOCUS704</name>
</gene>
<keyword evidence="3 6" id="KW-0713">Self-incompatibility</keyword>